<evidence type="ECO:0000256" key="6">
    <source>
        <dbReference type="ARBA" id="ARBA00017599"/>
    </source>
</evidence>
<dbReference type="GO" id="GO:0106430">
    <property type="term" value="F:dihydroorotate dehydrogenase (quinone) activity"/>
    <property type="evidence" value="ECO:0007669"/>
    <property type="project" value="UniProtKB-EC"/>
</dbReference>
<evidence type="ECO:0000256" key="7">
    <source>
        <dbReference type="ARBA" id="ARBA00022630"/>
    </source>
</evidence>
<dbReference type="PANTHER" id="PTHR48109">
    <property type="entry name" value="DIHYDROOROTATE DEHYDROGENASE (QUINONE), MITOCHONDRIAL-RELATED"/>
    <property type="match status" value="1"/>
</dbReference>
<dbReference type="InterPro" id="IPR050074">
    <property type="entry name" value="DHO_dehydrogenase"/>
</dbReference>
<dbReference type="GO" id="GO:0005743">
    <property type="term" value="C:mitochondrial inner membrane"/>
    <property type="evidence" value="ECO:0007669"/>
    <property type="project" value="TreeGrafter"/>
</dbReference>
<dbReference type="InterPro" id="IPR015797">
    <property type="entry name" value="NUDIX_hydrolase-like_dom_sf"/>
</dbReference>
<dbReference type="GO" id="GO:0044205">
    <property type="term" value="P:'de novo' UMP biosynthetic process"/>
    <property type="evidence" value="ECO:0007669"/>
    <property type="project" value="UniProtKB-UniPathway"/>
</dbReference>
<dbReference type="InterPro" id="IPR005719">
    <property type="entry name" value="Dihydroorotate_DH_2"/>
</dbReference>
<evidence type="ECO:0000256" key="5">
    <source>
        <dbReference type="ARBA" id="ARBA00012791"/>
    </source>
</evidence>
<gene>
    <name evidence="14" type="ORF">AMS68_005721</name>
</gene>
<dbReference type="InterPro" id="IPR000086">
    <property type="entry name" value="NUDIX_hydrolase_dom"/>
</dbReference>
<feature type="domain" description="Nudix hydrolase" evidence="13">
    <location>
        <begin position="131"/>
        <end position="296"/>
    </location>
</feature>
<dbReference type="FunFam" id="3.20.20.70:FF:000242">
    <property type="entry name" value="Dihydroorotate reductase PyrE"/>
    <property type="match status" value="1"/>
</dbReference>
<sequence length="707" mass="76891">MSTSTWSFWRRLWAASAPYLGIASERASFDLPGWDPIVKVSLPEGLTAERLLDFKAFVDWQACLKQSLEEQTRGYHPFHSQRFGLRAIEVKSFSTTDKFGEPPVGRILFVTLQAQIVNDRGETLPGHVFLRGGSATVLMILHPIGKPEERYVIMTEQARPAAGSLRFQELPAGMLDKENNVKLAAAREIEEEVNLNIATKDLVNMNEEVLALQQEEPMDEPLRTAMYPSPGACDEFINIFLWEQSMAEVEIQALDGRLTGKVAEQEKIQVRLLKYEQLLQRGARDGKTLAAWSLSTPQQPKAAASVDAEDAHHAGVDYLKATYKFGIHPRERSKDDEVLGNLKVEVFGHVLDNPIGISGGLDKDAEIPDALLALGPGLVEVGGATPRPQEGNPKPRVFRVASQDAIINRYGLNSKGADHMAVQLRERVRQHAFDNGLGYEAASERLIMDGDAGVPPGSLYPGRLLAVQVAKNKTTPDSDIDAVAGDYVYCVNRLAKYADVLVVNVSSPNTPGLRDLQAVAPLTAILTAVVKEAKKADRKRPPPVMVKVSPDEDSDEQVEGICTAVWASGVDGVIVGNTTKTRPAPIPAGFKLPAKDEQTLNEVGGYSGPQLFSKTLSLVKKYRAKLDQGTSQGESAPGTDFAYSSSGSKVIFASGGITNGQQCLEALNAGASLCQIYTAMMYGGVGTVTRIKAEMRDEITKQRQSKV</sequence>
<keyword evidence="9" id="KW-0560">Oxidoreductase</keyword>
<proteinExistence type="inferred from homology"/>
<evidence type="ECO:0000256" key="9">
    <source>
        <dbReference type="ARBA" id="ARBA00023002"/>
    </source>
</evidence>
<evidence type="ECO:0000256" key="8">
    <source>
        <dbReference type="ARBA" id="ARBA00022643"/>
    </source>
</evidence>
<dbReference type="PROSITE" id="PS51462">
    <property type="entry name" value="NUDIX"/>
    <property type="match status" value="1"/>
</dbReference>
<evidence type="ECO:0000256" key="3">
    <source>
        <dbReference type="ARBA" id="ARBA00005161"/>
    </source>
</evidence>
<evidence type="ECO:0000313" key="15">
    <source>
        <dbReference type="Proteomes" id="UP000503462"/>
    </source>
</evidence>
<dbReference type="AlphaFoldDB" id="A0A6H0XZN1"/>
<dbReference type="InterPro" id="IPR013785">
    <property type="entry name" value="Aldolase_TIM"/>
</dbReference>
<dbReference type="GO" id="GO:0006207">
    <property type="term" value="P:'de novo' pyrimidine nucleobase biosynthetic process"/>
    <property type="evidence" value="ECO:0007669"/>
    <property type="project" value="InterPro"/>
</dbReference>
<comment type="cofactor">
    <cofactor evidence="1">
        <name>FMN</name>
        <dbReference type="ChEBI" id="CHEBI:58210"/>
    </cofactor>
</comment>
<evidence type="ECO:0000256" key="2">
    <source>
        <dbReference type="ARBA" id="ARBA00004370"/>
    </source>
</evidence>
<dbReference type="SUPFAM" id="SSF51395">
    <property type="entry name" value="FMN-linked oxidoreductases"/>
    <property type="match status" value="1"/>
</dbReference>
<comment type="pathway">
    <text evidence="3">Pyrimidine metabolism; UMP biosynthesis via de novo pathway; orotate from (S)-dihydroorotate (quinone route): step 1/1.</text>
</comment>
<comment type="catalytic activity">
    <reaction evidence="12">
        <text>(S)-dihydroorotate + a quinone = orotate + a quinol</text>
        <dbReference type="Rhea" id="RHEA:30187"/>
        <dbReference type="ChEBI" id="CHEBI:24646"/>
        <dbReference type="ChEBI" id="CHEBI:30839"/>
        <dbReference type="ChEBI" id="CHEBI:30864"/>
        <dbReference type="ChEBI" id="CHEBI:132124"/>
        <dbReference type="EC" id="1.3.5.2"/>
    </reaction>
</comment>
<dbReference type="InterPro" id="IPR005720">
    <property type="entry name" value="Dihydroorotate_DH_cat"/>
</dbReference>
<name>A0A6H0XZN1_9PEZI</name>
<comment type="subcellular location">
    <subcellularLocation>
        <location evidence="2">Membrane</location>
    </subcellularLocation>
</comment>
<dbReference type="PANTHER" id="PTHR48109:SF4">
    <property type="entry name" value="DIHYDROOROTATE DEHYDROGENASE (QUINONE), MITOCHONDRIAL"/>
    <property type="match status" value="1"/>
</dbReference>
<evidence type="ECO:0000256" key="1">
    <source>
        <dbReference type="ARBA" id="ARBA00001917"/>
    </source>
</evidence>
<accession>A0A6H0XZN1</accession>
<evidence type="ECO:0000313" key="14">
    <source>
        <dbReference type="EMBL" id="QIX00204.1"/>
    </source>
</evidence>
<dbReference type="Gene3D" id="3.20.20.70">
    <property type="entry name" value="Aldolase class I"/>
    <property type="match status" value="1"/>
</dbReference>
<dbReference type="EMBL" id="CP051142">
    <property type="protein sequence ID" value="QIX00204.1"/>
    <property type="molecule type" value="Genomic_DNA"/>
</dbReference>
<reference evidence="14 15" key="1">
    <citation type="journal article" date="2016" name="Sci. Rep.">
        <title>Peltaster fructicola genome reveals evolution from an invasive phytopathogen to an ectophytic parasite.</title>
        <authorList>
            <person name="Xu C."/>
            <person name="Chen H."/>
            <person name="Gleason M.L."/>
            <person name="Xu J.R."/>
            <person name="Liu H."/>
            <person name="Zhang R."/>
            <person name="Sun G."/>
        </authorList>
    </citation>
    <scope>NUCLEOTIDE SEQUENCE [LARGE SCALE GENOMIC DNA]</scope>
    <source>
        <strain evidence="14 15">LNHT1506</strain>
    </source>
</reference>
<dbReference type="CDD" id="cd03424">
    <property type="entry name" value="NUDIX_ADPRase_Nudt5_UGPPase_Nudt14"/>
    <property type="match status" value="1"/>
</dbReference>
<dbReference type="Proteomes" id="UP000503462">
    <property type="component" value="Chromosome 4"/>
</dbReference>
<dbReference type="Pfam" id="PF00293">
    <property type="entry name" value="NUDIX"/>
    <property type="match status" value="1"/>
</dbReference>
<dbReference type="InterPro" id="IPR001295">
    <property type="entry name" value="Dihydroorotate_DH_CS"/>
</dbReference>
<evidence type="ECO:0000256" key="10">
    <source>
        <dbReference type="ARBA" id="ARBA00023136"/>
    </source>
</evidence>
<keyword evidence="8" id="KW-0288">FMN</keyword>
<keyword evidence="7" id="KW-0285">Flavoprotein</keyword>
<evidence type="ECO:0000256" key="12">
    <source>
        <dbReference type="ARBA" id="ARBA00048639"/>
    </source>
</evidence>
<dbReference type="EC" id="1.3.5.2" evidence="5"/>
<organism evidence="14 15">
    <name type="scientific">Peltaster fructicola</name>
    <dbReference type="NCBI Taxonomy" id="286661"/>
    <lineage>
        <taxon>Eukaryota</taxon>
        <taxon>Fungi</taxon>
        <taxon>Dikarya</taxon>
        <taxon>Ascomycota</taxon>
        <taxon>Pezizomycotina</taxon>
        <taxon>Dothideomycetes</taxon>
        <taxon>Dothideomycetes incertae sedis</taxon>
        <taxon>Peltaster</taxon>
    </lineage>
</organism>
<dbReference type="Gene3D" id="3.90.79.10">
    <property type="entry name" value="Nucleoside Triphosphate Pyrophosphohydrolase"/>
    <property type="match status" value="1"/>
</dbReference>
<protein>
    <recommendedName>
        <fullName evidence="6">Dihydroorotate dehydrogenase (quinone), mitochondrial</fullName>
        <ecNumber evidence="5">1.3.5.2</ecNumber>
    </recommendedName>
    <alternativeName>
        <fullName evidence="11">Dihydroorotate oxidase</fullName>
    </alternativeName>
</protein>
<dbReference type="UniPathway" id="UPA00070">
    <property type="reaction ID" value="UER00946"/>
</dbReference>
<dbReference type="Pfam" id="PF01180">
    <property type="entry name" value="DHO_dh"/>
    <property type="match status" value="2"/>
</dbReference>
<keyword evidence="10" id="KW-0472">Membrane</keyword>
<keyword evidence="15" id="KW-1185">Reference proteome</keyword>
<comment type="similarity">
    <text evidence="4">Belongs to the dihydroorotate dehydrogenase family. Type 2 subfamily.</text>
</comment>
<evidence type="ECO:0000256" key="4">
    <source>
        <dbReference type="ARBA" id="ARBA00005359"/>
    </source>
</evidence>
<dbReference type="PROSITE" id="PS00911">
    <property type="entry name" value="DHODEHASE_1"/>
    <property type="match status" value="1"/>
</dbReference>
<dbReference type="SUPFAM" id="SSF55811">
    <property type="entry name" value="Nudix"/>
    <property type="match status" value="1"/>
</dbReference>
<evidence type="ECO:0000256" key="11">
    <source>
        <dbReference type="ARBA" id="ARBA00031623"/>
    </source>
</evidence>
<dbReference type="OrthoDB" id="14784at2759"/>
<evidence type="ECO:0000259" key="13">
    <source>
        <dbReference type="PROSITE" id="PS51462"/>
    </source>
</evidence>
<dbReference type="CDD" id="cd04738">
    <property type="entry name" value="DHOD_2_like"/>
    <property type="match status" value="1"/>
</dbReference>
<dbReference type="NCBIfam" id="TIGR01036">
    <property type="entry name" value="pyrD_sub2"/>
    <property type="match status" value="1"/>
</dbReference>